<dbReference type="EMBL" id="JACSCY010000001">
    <property type="protein sequence ID" value="MBC6609716.1"/>
    <property type="molecule type" value="Genomic_DNA"/>
</dbReference>
<evidence type="ECO:0008006" key="5">
    <source>
        <dbReference type="Google" id="ProtNLM"/>
    </source>
</evidence>
<proteinExistence type="predicted"/>
<feature type="compositionally biased region" description="Low complexity" evidence="1">
    <location>
        <begin position="49"/>
        <end position="69"/>
    </location>
</feature>
<protein>
    <recommendedName>
        <fullName evidence="5">Outer membrane protein beta-barrel domain-containing protein</fullName>
    </recommendedName>
</protein>
<feature type="compositionally biased region" description="Polar residues" evidence="1">
    <location>
        <begin position="21"/>
        <end position="43"/>
    </location>
</feature>
<dbReference type="RefSeq" id="WP_187318009.1">
    <property type="nucleotide sequence ID" value="NZ_JACSCY010000001.1"/>
</dbReference>
<feature type="chain" id="PRO_5045046445" description="Outer membrane protein beta-barrel domain-containing protein" evidence="2">
    <location>
        <begin position="24"/>
        <end position="290"/>
    </location>
</feature>
<comment type="caution">
    <text evidence="3">The sequence shown here is derived from an EMBL/GenBank/DDBJ whole genome shotgun (WGS) entry which is preliminary data.</text>
</comment>
<evidence type="ECO:0000256" key="2">
    <source>
        <dbReference type="SAM" id="SignalP"/>
    </source>
</evidence>
<reference evidence="3 4" key="1">
    <citation type="submission" date="2020-08" db="EMBL/GenBank/DDBJ databases">
        <title>Hymenobacter sp.</title>
        <authorList>
            <person name="Kim M.K."/>
        </authorList>
    </citation>
    <scope>NUCLEOTIDE SEQUENCE [LARGE SCALE GENOMIC DNA]</scope>
    <source>
        <strain evidence="3 4">BT507</strain>
    </source>
</reference>
<feature type="region of interest" description="Disordered" evidence="1">
    <location>
        <begin position="21"/>
        <end position="114"/>
    </location>
</feature>
<gene>
    <name evidence="3" type="ORF">H8B15_02200</name>
</gene>
<evidence type="ECO:0000256" key="1">
    <source>
        <dbReference type="SAM" id="MobiDB-lite"/>
    </source>
</evidence>
<keyword evidence="4" id="KW-1185">Reference proteome</keyword>
<evidence type="ECO:0000313" key="4">
    <source>
        <dbReference type="Proteomes" id="UP000622017"/>
    </source>
</evidence>
<sequence length="290" mass="31068">MKKLLLVLGVVVGAGLAPTLSQAQTTPLPDTTRTQQAKPQLNTAPPGAPARQAPAPTPTPARGYEVTTPAPTPAPATPAPQPGIPADQPGTPVYRPNPNSPSGLEFPPGSRASEQPKPLRRYFVYSNFGLGYNSFYGDGQFNIGVAPAIGYRVSERFAIGPGISYSYISANYSALTQQVNGYPAKIHYHNVGVKGFAQFIVYKQFFLHGEYEVTQLNATATDSNGRISKGHQVANTLLGGAGYRTQLGDRFAADIVVLYNFNDGLDSGGYRNSPYGQPEIRFNFLFDIGK</sequence>
<dbReference type="SUPFAM" id="SSF56935">
    <property type="entry name" value="Porins"/>
    <property type="match status" value="1"/>
</dbReference>
<organism evidence="3 4">
    <name type="scientific">Hymenobacter citatus</name>
    <dbReference type="NCBI Taxonomy" id="2763506"/>
    <lineage>
        <taxon>Bacteria</taxon>
        <taxon>Pseudomonadati</taxon>
        <taxon>Bacteroidota</taxon>
        <taxon>Cytophagia</taxon>
        <taxon>Cytophagales</taxon>
        <taxon>Hymenobacteraceae</taxon>
        <taxon>Hymenobacter</taxon>
    </lineage>
</organism>
<feature type="signal peptide" evidence="2">
    <location>
        <begin position="1"/>
        <end position="23"/>
    </location>
</feature>
<accession>A0ABR7MF87</accession>
<evidence type="ECO:0000313" key="3">
    <source>
        <dbReference type="EMBL" id="MBC6609716.1"/>
    </source>
</evidence>
<name>A0ABR7MF87_9BACT</name>
<dbReference type="Proteomes" id="UP000622017">
    <property type="component" value="Unassembled WGS sequence"/>
</dbReference>
<keyword evidence="2" id="KW-0732">Signal</keyword>
<feature type="compositionally biased region" description="Pro residues" evidence="1">
    <location>
        <begin position="70"/>
        <end position="83"/>
    </location>
</feature>